<dbReference type="Proteomes" id="UP000612585">
    <property type="component" value="Unassembled WGS sequence"/>
</dbReference>
<reference evidence="1" key="1">
    <citation type="submission" date="2021-01" db="EMBL/GenBank/DDBJ databases">
        <title>Whole genome shotgun sequence of Virgisporangium aurantiacum NBRC 16421.</title>
        <authorList>
            <person name="Komaki H."/>
            <person name="Tamura T."/>
        </authorList>
    </citation>
    <scope>NUCLEOTIDE SEQUENCE</scope>
    <source>
        <strain evidence="1">NBRC 16421</strain>
    </source>
</reference>
<sequence>MAILNVTYSGRSADVPWDVDDKLSDAEVKRVAAEAMRERAMRRALHTDTAQPGLFANFVVDRIHGPDGVLRLYLRPKVPFGC</sequence>
<name>A0A8J3Z9Z8_9ACTN</name>
<dbReference type="EMBL" id="BOPG01000033">
    <property type="protein sequence ID" value="GIJ57665.1"/>
    <property type="molecule type" value="Genomic_DNA"/>
</dbReference>
<keyword evidence="2" id="KW-1185">Reference proteome</keyword>
<organism evidence="1 2">
    <name type="scientific">Virgisporangium aurantiacum</name>
    <dbReference type="NCBI Taxonomy" id="175570"/>
    <lineage>
        <taxon>Bacteria</taxon>
        <taxon>Bacillati</taxon>
        <taxon>Actinomycetota</taxon>
        <taxon>Actinomycetes</taxon>
        <taxon>Micromonosporales</taxon>
        <taxon>Micromonosporaceae</taxon>
        <taxon>Virgisporangium</taxon>
    </lineage>
</organism>
<protein>
    <submittedName>
        <fullName evidence="1">Uncharacterized protein</fullName>
    </submittedName>
</protein>
<proteinExistence type="predicted"/>
<accession>A0A8J3Z9Z8</accession>
<dbReference type="RefSeq" id="WP_203997212.1">
    <property type="nucleotide sequence ID" value="NZ_BOPG01000033.1"/>
</dbReference>
<evidence type="ECO:0000313" key="1">
    <source>
        <dbReference type="EMBL" id="GIJ57665.1"/>
    </source>
</evidence>
<evidence type="ECO:0000313" key="2">
    <source>
        <dbReference type="Proteomes" id="UP000612585"/>
    </source>
</evidence>
<gene>
    <name evidence="1" type="ORF">Vau01_051810</name>
</gene>
<comment type="caution">
    <text evidence="1">The sequence shown here is derived from an EMBL/GenBank/DDBJ whole genome shotgun (WGS) entry which is preliminary data.</text>
</comment>
<dbReference type="AlphaFoldDB" id="A0A8J3Z9Z8"/>